<evidence type="ECO:0000256" key="4">
    <source>
        <dbReference type="ARBA" id="ARBA00022679"/>
    </source>
</evidence>
<feature type="transmembrane region" description="Helical" evidence="8">
    <location>
        <begin position="24"/>
        <end position="45"/>
    </location>
</feature>
<feature type="domain" description="Histidine kinase" evidence="9">
    <location>
        <begin position="259"/>
        <end position="476"/>
    </location>
</feature>
<dbReference type="SUPFAM" id="SSF55874">
    <property type="entry name" value="ATPase domain of HSP90 chaperone/DNA topoisomerase II/histidine kinase"/>
    <property type="match status" value="1"/>
</dbReference>
<feature type="transmembrane region" description="Helical" evidence="8">
    <location>
        <begin position="214"/>
        <end position="238"/>
    </location>
</feature>
<dbReference type="InterPro" id="IPR036890">
    <property type="entry name" value="HATPase_C_sf"/>
</dbReference>
<evidence type="ECO:0000256" key="7">
    <source>
        <dbReference type="SAM" id="Coils"/>
    </source>
</evidence>
<dbReference type="PRINTS" id="PR00344">
    <property type="entry name" value="BCTRLSENSOR"/>
</dbReference>
<dbReference type="SMART" id="SM00388">
    <property type="entry name" value="HisKA"/>
    <property type="match status" value="1"/>
</dbReference>
<dbReference type="PANTHER" id="PTHR43711">
    <property type="entry name" value="TWO-COMPONENT HISTIDINE KINASE"/>
    <property type="match status" value="1"/>
</dbReference>
<evidence type="ECO:0000256" key="2">
    <source>
        <dbReference type="ARBA" id="ARBA00012438"/>
    </source>
</evidence>
<reference evidence="10" key="1">
    <citation type="submission" date="2021-03" db="EMBL/GenBank/DDBJ databases">
        <title>Genomic Encyclopedia of Type Strains, Phase IV (KMG-IV): sequencing the most valuable type-strain genomes for metagenomic binning, comparative biology and taxonomic classification.</title>
        <authorList>
            <person name="Goeker M."/>
        </authorList>
    </citation>
    <scope>NUCLEOTIDE SEQUENCE</scope>
    <source>
        <strain evidence="10">DSM 15523</strain>
        <strain evidence="11 13">DSM 16476</strain>
    </source>
</reference>
<evidence type="ECO:0000259" key="9">
    <source>
        <dbReference type="PROSITE" id="PS50109"/>
    </source>
</evidence>
<evidence type="ECO:0000313" key="13">
    <source>
        <dbReference type="Proteomes" id="UP001231587"/>
    </source>
</evidence>
<dbReference type="PROSITE" id="PS50109">
    <property type="entry name" value="HIS_KIN"/>
    <property type="match status" value="1"/>
</dbReference>
<keyword evidence="7" id="KW-0175">Coiled coil</keyword>
<dbReference type="InterPro" id="IPR003661">
    <property type="entry name" value="HisK_dim/P_dom"/>
</dbReference>
<dbReference type="InterPro" id="IPR004358">
    <property type="entry name" value="Sig_transdc_His_kin-like_C"/>
</dbReference>
<evidence type="ECO:0000313" key="12">
    <source>
        <dbReference type="Proteomes" id="UP001138672"/>
    </source>
</evidence>
<dbReference type="Gene3D" id="1.10.287.130">
    <property type="match status" value="1"/>
</dbReference>
<feature type="coiled-coil region" evidence="7">
    <location>
        <begin position="287"/>
        <end position="314"/>
    </location>
</feature>
<dbReference type="SMART" id="SM00387">
    <property type="entry name" value="HATPase_c"/>
    <property type="match status" value="1"/>
</dbReference>
<dbReference type="InterPro" id="IPR050736">
    <property type="entry name" value="Sensor_HK_Regulatory"/>
</dbReference>
<dbReference type="PANTHER" id="PTHR43711:SF26">
    <property type="entry name" value="SENSOR HISTIDINE KINASE RCSC"/>
    <property type="match status" value="1"/>
</dbReference>
<evidence type="ECO:0000313" key="10">
    <source>
        <dbReference type="EMBL" id="MBP1840459.1"/>
    </source>
</evidence>
<dbReference type="EMBL" id="JAUSUU010000012">
    <property type="protein sequence ID" value="MDQ0336951.1"/>
    <property type="molecule type" value="Genomic_DNA"/>
</dbReference>
<sequence length="477" mass="55163">MKNVKDSLGIYFYKFTAMQLKSKILILGAIITLLALTAIQGYLIYNTYELKKSAFTIDARNAIAVIYGQKQVDSLMWDYRNDFLKQLESYKKGQITKPQVLENLKEKVEPINVLFNDFYNEEIKKNNLKADIKCKIIVTQIQIVDSLGLKTDFVQKDNNIFLLGENFDSTEAILINNSTWQQDHDFINEGNPDAFGLNFKTSIYMNILNWKQNVLKVMAGLLFISVLLFIFVLSLLYYSIYNLLKQKKLAEIKTDFINNITHELKTPLSTLAIATKTLTNRFAQDDKAIAEDTIKTINRQNRRLQNIVDEFLSNSVSSEDIKLNEEEFFPYNFLNNLVEDFKMSSATDIEFIKNIEKNEVSILADKFYLGTALLNILNNAVKYGGKKIEFTYIFDKESRLHIIYIKDNGIGMSSKYKKQIFEKFYRISEKDRHNYKGLGLGLYYSNQIIKVHKGELSVKSKIKEGSTFIIKIPTQQP</sequence>
<dbReference type="Gene3D" id="3.30.565.10">
    <property type="entry name" value="Histidine kinase-like ATPase, C-terminal domain"/>
    <property type="match status" value="1"/>
</dbReference>
<keyword evidence="8" id="KW-1133">Transmembrane helix</keyword>
<keyword evidence="8" id="KW-0472">Membrane</keyword>
<dbReference type="EC" id="2.7.13.3" evidence="2"/>
<evidence type="ECO:0000256" key="8">
    <source>
        <dbReference type="SAM" id="Phobius"/>
    </source>
</evidence>
<evidence type="ECO:0000256" key="5">
    <source>
        <dbReference type="ARBA" id="ARBA00022777"/>
    </source>
</evidence>
<dbReference type="InterPro" id="IPR003594">
    <property type="entry name" value="HATPase_dom"/>
</dbReference>
<proteinExistence type="predicted"/>
<dbReference type="Pfam" id="PF02518">
    <property type="entry name" value="HATPase_c"/>
    <property type="match status" value="1"/>
</dbReference>
<protein>
    <recommendedName>
        <fullName evidence="2">histidine kinase</fullName>
        <ecNumber evidence="2">2.7.13.3</ecNumber>
    </recommendedName>
</protein>
<evidence type="ECO:0000256" key="6">
    <source>
        <dbReference type="ARBA" id="ARBA00023012"/>
    </source>
</evidence>
<accession>A0A9X0YKV1</accession>
<dbReference type="CDD" id="cd00082">
    <property type="entry name" value="HisKA"/>
    <property type="match status" value="1"/>
</dbReference>
<keyword evidence="4" id="KW-0808">Transferase</keyword>
<keyword evidence="8" id="KW-0812">Transmembrane</keyword>
<dbReference type="EMBL" id="JAGGJQ010000006">
    <property type="protein sequence ID" value="MBP1840459.1"/>
    <property type="molecule type" value="Genomic_DNA"/>
</dbReference>
<dbReference type="Proteomes" id="UP001231587">
    <property type="component" value="Unassembled WGS sequence"/>
</dbReference>
<keyword evidence="3" id="KW-0597">Phosphoprotein</keyword>
<gene>
    <name evidence="10" type="ORF">J2Z56_002387</name>
    <name evidence="11" type="ORF">J2Z57_003410</name>
</gene>
<evidence type="ECO:0000256" key="1">
    <source>
        <dbReference type="ARBA" id="ARBA00000085"/>
    </source>
</evidence>
<dbReference type="InterPro" id="IPR036097">
    <property type="entry name" value="HisK_dim/P_sf"/>
</dbReference>
<dbReference type="RefSeq" id="WP_232301597.1">
    <property type="nucleotide sequence ID" value="NZ_JAGGJQ010000006.1"/>
</dbReference>
<comment type="catalytic activity">
    <reaction evidence="1">
        <text>ATP + protein L-histidine = ADP + protein N-phospho-L-histidine.</text>
        <dbReference type="EC" id="2.7.13.3"/>
    </reaction>
</comment>
<dbReference type="SUPFAM" id="SSF47384">
    <property type="entry name" value="Homodimeric domain of signal transducing histidine kinase"/>
    <property type="match status" value="1"/>
</dbReference>
<comment type="caution">
    <text evidence="10">The sequence shown here is derived from an EMBL/GenBank/DDBJ whole genome shotgun (WGS) entry which is preliminary data.</text>
</comment>
<dbReference type="InterPro" id="IPR005467">
    <property type="entry name" value="His_kinase_dom"/>
</dbReference>
<keyword evidence="13" id="KW-1185">Reference proteome</keyword>
<name>A0A9X0YKV1_9FLAO</name>
<dbReference type="Proteomes" id="UP001138672">
    <property type="component" value="Unassembled WGS sequence"/>
</dbReference>
<dbReference type="Pfam" id="PF00512">
    <property type="entry name" value="HisKA"/>
    <property type="match status" value="1"/>
</dbReference>
<keyword evidence="5 10" id="KW-0418">Kinase</keyword>
<dbReference type="AlphaFoldDB" id="A0A9X0YKV1"/>
<dbReference type="GO" id="GO:0000155">
    <property type="term" value="F:phosphorelay sensor kinase activity"/>
    <property type="evidence" value="ECO:0007669"/>
    <property type="project" value="InterPro"/>
</dbReference>
<evidence type="ECO:0000256" key="3">
    <source>
        <dbReference type="ARBA" id="ARBA00022553"/>
    </source>
</evidence>
<evidence type="ECO:0000313" key="11">
    <source>
        <dbReference type="EMBL" id="MDQ0336951.1"/>
    </source>
</evidence>
<keyword evidence="6" id="KW-0902">Two-component regulatory system</keyword>
<dbReference type="CDD" id="cd00075">
    <property type="entry name" value="HATPase"/>
    <property type="match status" value="1"/>
</dbReference>
<organism evidence="10 12">
    <name type="scientific">Formosa algae</name>
    <dbReference type="NCBI Taxonomy" id="225843"/>
    <lineage>
        <taxon>Bacteria</taxon>
        <taxon>Pseudomonadati</taxon>
        <taxon>Bacteroidota</taxon>
        <taxon>Flavobacteriia</taxon>
        <taxon>Flavobacteriales</taxon>
        <taxon>Flavobacteriaceae</taxon>
        <taxon>Formosa</taxon>
    </lineage>
</organism>